<name>A0ACB8D7D9_DERSI</name>
<dbReference type="EMBL" id="CM023472">
    <property type="protein sequence ID" value="KAH7960337.1"/>
    <property type="molecule type" value="Genomic_DNA"/>
</dbReference>
<comment type="caution">
    <text evidence="1">The sequence shown here is derived from an EMBL/GenBank/DDBJ whole genome shotgun (WGS) entry which is preliminary data.</text>
</comment>
<proteinExistence type="predicted"/>
<protein>
    <submittedName>
        <fullName evidence="1">Uncharacterized protein</fullName>
    </submittedName>
</protein>
<gene>
    <name evidence="1" type="ORF">HPB49_018734</name>
</gene>
<evidence type="ECO:0000313" key="2">
    <source>
        <dbReference type="Proteomes" id="UP000821865"/>
    </source>
</evidence>
<sequence>MAAGYETFARPQSRTYLREHAQAGLPLDSGNFVACNASGDCFIDAAKPRSWRQYAVFVSAVALSTLALTFAVPQLVRRLAMGCAYPDCQDPGADIARSLKEVRVDPCQDFYGYVCTGWLQENPDAENHFESCLTACRVCSVAWPSPLSSALSWKRAMGPSPAHRVARLFQRCAQGAFNEQDHLDELRQFMARFDLAWPASKPRTKQKVLDLLVAFSLDWGLPILFQLTVDAHFRRPGFRALHLGSSPYVTEWVVVRDTLQVQGTLLAYFDKASVLLSGVTADSGTILAVDNRVLSAMVTSTFEIHMDTEMRYTLLSQLDEVTGPELTTSEFLEAVNAHLPDPLAPSSEMFVMNWQLLMLLGQLMGQASRDVVPLLAYITWHVIRALAPMTSHQLVRAQLGGSRMAATIYMLGRCYADADAVLPYAFAHVFARRWLPRDAVSDVAAMEESIRREANATMNSLSWMDGTTKAVALEKLSTLGAIVGRPQNLASDQALQLLYPYLTAMGSAGSYLTLMNSVRTAQLRHAKRFLSANGSMEGDVSVPLTVVNAFYLPVYHVMVIPAAILHPPFYVAGYPHSYNLGSLGHVLGHEMTHAFDPDTGLYDRSGQRKDWWTAGSRVQFENRLDCLRQMYNTMSWAEGIAHGDYALTENFADSGGLLKAYRAFRAVKAGSSPAAPPSLAGFTDEQLFFLSSCFKWCSTEDKQGAGSYSPPRLRCNVPLMNMREFAQAFDCGSGKTMNPASRCDFM</sequence>
<accession>A0ACB8D7D9</accession>
<reference evidence="1" key="1">
    <citation type="submission" date="2020-05" db="EMBL/GenBank/DDBJ databases">
        <title>Large-scale comparative analyses of tick genomes elucidate their genetic diversity and vector capacities.</title>
        <authorList>
            <person name="Jia N."/>
            <person name="Wang J."/>
            <person name="Shi W."/>
            <person name="Du L."/>
            <person name="Sun Y."/>
            <person name="Zhan W."/>
            <person name="Jiang J."/>
            <person name="Wang Q."/>
            <person name="Zhang B."/>
            <person name="Ji P."/>
            <person name="Sakyi L.B."/>
            <person name="Cui X."/>
            <person name="Yuan T."/>
            <person name="Jiang B."/>
            <person name="Yang W."/>
            <person name="Lam T.T.-Y."/>
            <person name="Chang Q."/>
            <person name="Ding S."/>
            <person name="Wang X."/>
            <person name="Zhu J."/>
            <person name="Ruan X."/>
            <person name="Zhao L."/>
            <person name="Wei J."/>
            <person name="Que T."/>
            <person name="Du C."/>
            <person name="Cheng J."/>
            <person name="Dai P."/>
            <person name="Han X."/>
            <person name="Huang E."/>
            <person name="Gao Y."/>
            <person name="Liu J."/>
            <person name="Shao H."/>
            <person name="Ye R."/>
            <person name="Li L."/>
            <person name="Wei W."/>
            <person name="Wang X."/>
            <person name="Wang C."/>
            <person name="Yang T."/>
            <person name="Huo Q."/>
            <person name="Li W."/>
            <person name="Guo W."/>
            <person name="Chen H."/>
            <person name="Zhou L."/>
            <person name="Ni X."/>
            <person name="Tian J."/>
            <person name="Zhou Y."/>
            <person name="Sheng Y."/>
            <person name="Liu T."/>
            <person name="Pan Y."/>
            <person name="Xia L."/>
            <person name="Li J."/>
            <person name="Zhao F."/>
            <person name="Cao W."/>
        </authorList>
    </citation>
    <scope>NUCLEOTIDE SEQUENCE</scope>
    <source>
        <strain evidence="1">Dsil-2018</strain>
    </source>
</reference>
<keyword evidence="2" id="KW-1185">Reference proteome</keyword>
<organism evidence="1 2">
    <name type="scientific">Dermacentor silvarum</name>
    <name type="common">Tick</name>
    <dbReference type="NCBI Taxonomy" id="543639"/>
    <lineage>
        <taxon>Eukaryota</taxon>
        <taxon>Metazoa</taxon>
        <taxon>Ecdysozoa</taxon>
        <taxon>Arthropoda</taxon>
        <taxon>Chelicerata</taxon>
        <taxon>Arachnida</taxon>
        <taxon>Acari</taxon>
        <taxon>Parasitiformes</taxon>
        <taxon>Ixodida</taxon>
        <taxon>Ixodoidea</taxon>
        <taxon>Ixodidae</taxon>
        <taxon>Rhipicephalinae</taxon>
        <taxon>Dermacentor</taxon>
    </lineage>
</organism>
<dbReference type="Proteomes" id="UP000821865">
    <property type="component" value="Chromosome 3"/>
</dbReference>
<evidence type="ECO:0000313" key="1">
    <source>
        <dbReference type="EMBL" id="KAH7960337.1"/>
    </source>
</evidence>